<evidence type="ECO:0000313" key="3">
    <source>
        <dbReference type="Proteomes" id="UP000318081"/>
    </source>
</evidence>
<organism evidence="2 3">
    <name type="scientific">Stieleria magnilauensis</name>
    <dbReference type="NCBI Taxonomy" id="2527963"/>
    <lineage>
        <taxon>Bacteria</taxon>
        <taxon>Pseudomonadati</taxon>
        <taxon>Planctomycetota</taxon>
        <taxon>Planctomycetia</taxon>
        <taxon>Pirellulales</taxon>
        <taxon>Pirellulaceae</taxon>
        <taxon>Stieleria</taxon>
    </lineage>
</organism>
<dbReference type="Proteomes" id="UP000318081">
    <property type="component" value="Chromosome"/>
</dbReference>
<feature type="transmembrane region" description="Helical" evidence="1">
    <location>
        <begin position="65"/>
        <end position="85"/>
    </location>
</feature>
<feature type="transmembrane region" description="Helical" evidence="1">
    <location>
        <begin position="6"/>
        <end position="23"/>
    </location>
</feature>
<feature type="transmembrane region" description="Helical" evidence="1">
    <location>
        <begin position="97"/>
        <end position="116"/>
    </location>
</feature>
<keyword evidence="1" id="KW-0472">Membrane</keyword>
<evidence type="ECO:0000256" key="1">
    <source>
        <dbReference type="SAM" id="Phobius"/>
    </source>
</evidence>
<protein>
    <recommendedName>
        <fullName evidence="4">Peptidase C39 family protein</fullName>
    </recommendedName>
</protein>
<keyword evidence="3" id="KW-1185">Reference proteome</keyword>
<name>A0ABX5XQ56_9BACT</name>
<evidence type="ECO:0000313" key="2">
    <source>
        <dbReference type="EMBL" id="QDV84134.1"/>
    </source>
</evidence>
<gene>
    <name evidence="2" type="ORF">TBK1r_30790</name>
</gene>
<proteinExistence type="predicted"/>
<reference evidence="2 3" key="1">
    <citation type="submission" date="2019-02" db="EMBL/GenBank/DDBJ databases">
        <title>Deep-cultivation of Planctomycetes and their phenomic and genomic characterization uncovers novel biology.</title>
        <authorList>
            <person name="Wiegand S."/>
            <person name="Jogler M."/>
            <person name="Boedeker C."/>
            <person name="Pinto D."/>
            <person name="Vollmers J."/>
            <person name="Rivas-Marin E."/>
            <person name="Kohn T."/>
            <person name="Peeters S.H."/>
            <person name="Heuer A."/>
            <person name="Rast P."/>
            <person name="Oberbeckmann S."/>
            <person name="Bunk B."/>
            <person name="Jeske O."/>
            <person name="Meyerdierks A."/>
            <person name="Storesund J.E."/>
            <person name="Kallscheuer N."/>
            <person name="Luecker S."/>
            <person name="Lage O.M."/>
            <person name="Pohl T."/>
            <person name="Merkel B.J."/>
            <person name="Hornburger P."/>
            <person name="Mueller R.-W."/>
            <person name="Bruemmer F."/>
            <person name="Labrenz M."/>
            <person name="Spormann A.M."/>
            <person name="Op den Camp H."/>
            <person name="Overmann J."/>
            <person name="Amann R."/>
            <person name="Jetten M.S.M."/>
            <person name="Mascher T."/>
            <person name="Medema M.H."/>
            <person name="Devos D.P."/>
            <person name="Kaster A.-K."/>
            <person name="Ovreas L."/>
            <person name="Rohde M."/>
            <person name="Galperin M.Y."/>
            <person name="Jogler C."/>
        </authorList>
    </citation>
    <scope>NUCLEOTIDE SEQUENCE [LARGE SCALE GENOMIC DNA]</scope>
    <source>
        <strain evidence="2 3">TBK1r</strain>
    </source>
</reference>
<dbReference type="RefSeq" id="WP_145211973.1">
    <property type="nucleotide sequence ID" value="NZ_CP036432.1"/>
</dbReference>
<dbReference type="EMBL" id="CP036432">
    <property type="protein sequence ID" value="QDV84134.1"/>
    <property type="molecule type" value="Genomic_DNA"/>
</dbReference>
<evidence type="ECO:0008006" key="4">
    <source>
        <dbReference type="Google" id="ProtNLM"/>
    </source>
</evidence>
<keyword evidence="1" id="KW-1133">Transmembrane helix</keyword>
<feature type="transmembrane region" description="Helical" evidence="1">
    <location>
        <begin position="35"/>
        <end position="53"/>
    </location>
</feature>
<accession>A0ABX5XQ56</accession>
<sequence length="304" mass="32803">MGMDLWIAIGFIATVSTLAFVAGRRLSLSVYQNKPLLLAECLIFSLVFAFGLANRLSWAHAFPTPAALCWANWVPVFLSFSAGLASEVSALRAACRHGVAGLMALLAIGFLVLPVLRPQLFPIEVDRAATWKDGVCLQSHEASCGPAAAATLLHQTALTTSARLRFADGQWAGAPLASAEQWMADACLTSTQGTSSLGLIRGLRIAVADSSQQVEVADQDPTLWRARGQLPNVAVVRFSDHPRAGGPVRRLLGTDGEGHAVVVHSRLADGRWRVADPAVGWRLWDDEHFRRVFTGEAIYLATRR</sequence>
<dbReference type="Gene3D" id="3.90.70.10">
    <property type="entry name" value="Cysteine proteinases"/>
    <property type="match status" value="1"/>
</dbReference>
<keyword evidence="1" id="KW-0812">Transmembrane</keyword>